<accession>A0A6D2JUC0</accession>
<reference evidence="1" key="1">
    <citation type="submission" date="2020-01" db="EMBL/GenBank/DDBJ databases">
        <authorList>
            <person name="Mishra B."/>
        </authorList>
    </citation>
    <scope>NUCLEOTIDE SEQUENCE [LARGE SCALE GENOMIC DNA]</scope>
</reference>
<sequence>MQLIVDRSRAYVFRSMNQELDDCKCAISEKDMKRGSSRFFHPKRRVTVRFLAGFDSVRSPISNKNEHEKESKTEHTRIWLPRSSFPTLLGHGYAGESLESSSET</sequence>
<protein>
    <submittedName>
        <fullName evidence="1">Uncharacterized protein</fullName>
    </submittedName>
</protein>
<dbReference type="Proteomes" id="UP000467841">
    <property type="component" value="Unassembled WGS sequence"/>
</dbReference>
<gene>
    <name evidence="1" type="ORF">MERR_LOCUS30152</name>
</gene>
<evidence type="ECO:0000313" key="1">
    <source>
        <dbReference type="EMBL" id="CAA7042917.1"/>
    </source>
</evidence>
<keyword evidence="2" id="KW-1185">Reference proteome</keyword>
<dbReference type="EMBL" id="CACVBM020001274">
    <property type="protein sequence ID" value="CAA7042917.1"/>
    <property type="molecule type" value="Genomic_DNA"/>
</dbReference>
<organism evidence="1 2">
    <name type="scientific">Microthlaspi erraticum</name>
    <dbReference type="NCBI Taxonomy" id="1685480"/>
    <lineage>
        <taxon>Eukaryota</taxon>
        <taxon>Viridiplantae</taxon>
        <taxon>Streptophyta</taxon>
        <taxon>Embryophyta</taxon>
        <taxon>Tracheophyta</taxon>
        <taxon>Spermatophyta</taxon>
        <taxon>Magnoliopsida</taxon>
        <taxon>eudicotyledons</taxon>
        <taxon>Gunneridae</taxon>
        <taxon>Pentapetalae</taxon>
        <taxon>rosids</taxon>
        <taxon>malvids</taxon>
        <taxon>Brassicales</taxon>
        <taxon>Brassicaceae</taxon>
        <taxon>Coluteocarpeae</taxon>
        <taxon>Microthlaspi</taxon>
    </lineage>
</organism>
<evidence type="ECO:0000313" key="2">
    <source>
        <dbReference type="Proteomes" id="UP000467841"/>
    </source>
</evidence>
<dbReference type="AlphaFoldDB" id="A0A6D2JUC0"/>
<comment type="caution">
    <text evidence="1">The sequence shown here is derived from an EMBL/GenBank/DDBJ whole genome shotgun (WGS) entry which is preliminary data.</text>
</comment>
<proteinExistence type="predicted"/>
<name>A0A6D2JUC0_9BRAS</name>